<dbReference type="InterPro" id="IPR033653">
    <property type="entry name" value="NTP-PPase_DR2231-like"/>
</dbReference>
<name>A0A8H9K750_VIBVL</name>
<organism evidence="1">
    <name type="scientific">Vibrio vulnificus</name>
    <dbReference type="NCBI Taxonomy" id="672"/>
    <lineage>
        <taxon>Bacteria</taxon>
        <taxon>Pseudomonadati</taxon>
        <taxon>Pseudomonadota</taxon>
        <taxon>Gammaproteobacteria</taxon>
        <taxon>Vibrionales</taxon>
        <taxon>Vibrionaceae</taxon>
        <taxon>Vibrio</taxon>
    </lineage>
</organism>
<dbReference type="AlphaFoldDB" id="A0A8H9K750"/>
<reference evidence="1" key="2">
    <citation type="submission" date="2019-01" db="EMBL/GenBank/DDBJ databases">
        <authorList>
            <consortium name="NCBI Pathogen Detection Project"/>
        </authorList>
    </citation>
    <scope>NUCLEOTIDE SEQUENCE</scope>
    <source>
        <strain evidence="1">BCW_3452</strain>
    </source>
</reference>
<gene>
    <name evidence="1" type="ORF">I7730_00755</name>
</gene>
<accession>A0A8H9K750</accession>
<keyword evidence="1" id="KW-0489">Methyltransferase</keyword>
<dbReference type="InterPro" id="IPR021130">
    <property type="entry name" value="PRib-ATP_PPHydrolase-like"/>
</dbReference>
<protein>
    <submittedName>
        <fullName evidence="1">SAM-dependent methyltransferase</fullName>
    </submittedName>
</protein>
<dbReference type="CDD" id="cd11530">
    <property type="entry name" value="NTP-PPase_DR2231_like"/>
    <property type="match status" value="1"/>
</dbReference>
<dbReference type="GO" id="GO:0032259">
    <property type="term" value="P:methylation"/>
    <property type="evidence" value="ECO:0007669"/>
    <property type="project" value="UniProtKB-KW"/>
</dbReference>
<proteinExistence type="predicted"/>
<dbReference type="InterPro" id="IPR023292">
    <property type="entry name" value="NTP_PyroPHydrolase-like_dom_sf"/>
</dbReference>
<keyword evidence="1" id="KW-0808">Transferase</keyword>
<dbReference type="Proteomes" id="UP000863257">
    <property type="component" value="Unassembled WGS sequence"/>
</dbReference>
<reference evidence="1" key="1">
    <citation type="journal article" date="2018" name="Genome Biol.">
        <title>SKESA: strategic k-mer extension for scrupulous assemblies.</title>
        <authorList>
            <person name="Souvorov A."/>
            <person name="Agarwala R."/>
            <person name="Lipman D.J."/>
        </authorList>
    </citation>
    <scope>NUCLEOTIDE SEQUENCE</scope>
    <source>
        <strain evidence="1">BCW_3452</strain>
    </source>
</reference>
<dbReference type="Pfam" id="PF01503">
    <property type="entry name" value="PRA-PH"/>
    <property type="match status" value="1"/>
</dbReference>
<sequence length="197" mass="22152">MKELKRPKLNFLTQELHDKLHKDIIEFRTVMLLPVGDESTLLEKDDNLHTSLIVEELMELADAKSPIEQFDALLDAVYVLMGRVAQLGYSIPEIDYLVDLILTICDKKGFDFVAGWNIVHASNISKVAENESVFEETKQFYAAKGVSVIGETLADGRIVVKAEKDTTYMDNGEEKFIRANKVLKSVKYTPADLSALV</sequence>
<dbReference type="Gene3D" id="1.10.3420.10">
    <property type="entry name" value="putative ntp pyrophosphohydrolase like domain"/>
    <property type="match status" value="1"/>
</dbReference>
<evidence type="ECO:0000313" key="1">
    <source>
        <dbReference type="EMBL" id="HAS8538329.1"/>
    </source>
</evidence>
<dbReference type="EMBL" id="DACRBY010000001">
    <property type="protein sequence ID" value="HAS8538329.1"/>
    <property type="molecule type" value="Genomic_DNA"/>
</dbReference>
<dbReference type="GO" id="GO:0008168">
    <property type="term" value="F:methyltransferase activity"/>
    <property type="evidence" value="ECO:0007669"/>
    <property type="project" value="UniProtKB-KW"/>
</dbReference>
<comment type="caution">
    <text evidence="1">The sequence shown here is derived from an EMBL/GenBank/DDBJ whole genome shotgun (WGS) entry which is preliminary data.</text>
</comment>